<feature type="coiled-coil region" evidence="4">
    <location>
        <begin position="539"/>
        <end position="616"/>
    </location>
</feature>
<feature type="repeat" description="WD" evidence="3">
    <location>
        <begin position="932"/>
        <end position="973"/>
    </location>
</feature>
<organism evidence="7 8">
    <name type="scientific">Chryseosolibacter indicus</name>
    <dbReference type="NCBI Taxonomy" id="2782351"/>
    <lineage>
        <taxon>Bacteria</taxon>
        <taxon>Pseudomonadati</taxon>
        <taxon>Bacteroidota</taxon>
        <taxon>Cytophagia</taxon>
        <taxon>Cytophagales</taxon>
        <taxon>Chryseotaleaceae</taxon>
        <taxon>Chryseosolibacter</taxon>
    </lineage>
</organism>
<dbReference type="EMBL" id="JAHESD010000015">
    <property type="protein sequence ID" value="MBT1703453.1"/>
    <property type="molecule type" value="Genomic_DNA"/>
</dbReference>
<dbReference type="PANTHER" id="PTHR19848:SF8">
    <property type="entry name" value="F-BOX AND WD REPEAT DOMAIN CONTAINING 7"/>
    <property type="match status" value="1"/>
</dbReference>
<dbReference type="SUPFAM" id="SSF50978">
    <property type="entry name" value="WD40 repeat-like"/>
    <property type="match status" value="1"/>
</dbReference>
<keyword evidence="4" id="KW-0175">Coiled coil</keyword>
<keyword evidence="8" id="KW-1185">Reference proteome</keyword>
<dbReference type="Gene3D" id="3.40.50.300">
    <property type="entry name" value="P-loop containing nucleotide triphosphate hydrolases"/>
    <property type="match status" value="1"/>
</dbReference>
<feature type="transmembrane region" description="Helical" evidence="5">
    <location>
        <begin position="514"/>
        <end position="535"/>
    </location>
</feature>
<evidence type="ECO:0000259" key="6">
    <source>
        <dbReference type="Pfam" id="PF20703"/>
    </source>
</evidence>
<dbReference type="Proteomes" id="UP000772618">
    <property type="component" value="Unassembled WGS sequence"/>
</dbReference>
<dbReference type="SMART" id="SM00320">
    <property type="entry name" value="WD40"/>
    <property type="match status" value="5"/>
</dbReference>
<evidence type="ECO:0000256" key="1">
    <source>
        <dbReference type="ARBA" id="ARBA00022574"/>
    </source>
</evidence>
<dbReference type="Pfam" id="PF20703">
    <property type="entry name" value="nSTAND1"/>
    <property type="match status" value="1"/>
</dbReference>
<dbReference type="PROSITE" id="PS50082">
    <property type="entry name" value="WD_REPEATS_2"/>
    <property type="match status" value="1"/>
</dbReference>
<feature type="domain" description="Novel STAND NTPase 1" evidence="6">
    <location>
        <begin position="29"/>
        <end position="444"/>
    </location>
</feature>
<dbReference type="InterPro" id="IPR001680">
    <property type="entry name" value="WD40_rpt"/>
</dbReference>
<sequence>MVKQPSSTGEFENPFSDTSLDLVVRPGNPFPGLRPFSLDEAHLFFGREGHIDEILVKLAQHRFVAVMGYSGSGKSSLMYCGLVPVLYGGFMTQTGPHWTAILVRPGSSPIDNLAESIIDHLLLSKKLEIKNKREHKAIITSVLRSGPQGLVEVSQYIQSKSGENVFFLIDQFEELFRYKENLSVETQNEALLYVNLIHTAITQQEVPVYVALTMRSDFIGNCSAFPGLTQWINLSNYLVPQMTREQKKMVIQGPVAVAGGKISERLVTRLLSDIGNNQDQLPILQHALMRTWDYWVENRDPGEPIDLRHYKAIGRISEALSQHANETFDELSIRSKEIAEVLFKNTTEKGQDSKGMRRPAKLSLIAKLAEAEEEDVIEVVEHFRKAGRSFLMPPANVPLSGDSIIELSHESLMRIWKRLNVWVEEEFESAQMYKRLSEAAAMYQIGKTGLWRPPDLQLALNWQKKQRPTREWAQRYDDAFERAIVFLDTSRITYEAELKNQEMSQRRVLRRARATAVVLGIAFVVAILFFLLSYIQKIKADEQTRLAEKERQEAQVQRELAIKQKAEADRQRGLAQKAADDFAKSMSAVEDAFEVAQRERNRAEMALLKAKEEEQKASIAGKEEKLAEDQAVTQTRFAQQQFDRVNNLYMQALAQNLAFKSIHEDDDKELKGLLALQAYYFHTRYEGRKYDRYIYEGLYKALKRINGTTYSTIKTQGSQHTNNKSLAILSKDNSAFFTSDGDTRIMKADLNILSSGATAYSARYPGSIISLSTDEKYMVAAGDSSSIQIYALFTETRKPTRVVENAGGFTNDIKFIPNSTKFIFASADKTLSIGDVDGSSRKLVSFPTEIKRIAISPNGKMLAGASWDGQLYLVKLSTYEVEQIVLSDKGTRILSVNFTPDSNTLAYGTEDVSNKRGLIKLYNLTTKQTIQFTGHKAGVTDIEISADGKLLASLGFDKKLMLWLMESSEDSPITVNENNGVVFDIAFNNTSGHLIAACAESEIKIWPVDPVVIANQLCHKLTRTMTKGEWEKYVNKGEDIQQEPVCNK</sequence>
<evidence type="ECO:0000256" key="4">
    <source>
        <dbReference type="SAM" id="Coils"/>
    </source>
</evidence>
<dbReference type="Pfam" id="PF00400">
    <property type="entry name" value="WD40"/>
    <property type="match status" value="2"/>
</dbReference>
<dbReference type="RefSeq" id="WP_254153415.1">
    <property type="nucleotide sequence ID" value="NZ_JAHESD010000015.1"/>
</dbReference>
<dbReference type="PROSITE" id="PS50294">
    <property type="entry name" value="WD_REPEATS_REGION"/>
    <property type="match status" value="1"/>
</dbReference>
<dbReference type="InterPro" id="IPR015943">
    <property type="entry name" value="WD40/YVTN_repeat-like_dom_sf"/>
</dbReference>
<gene>
    <name evidence="7" type="ORF">KK060_09195</name>
</gene>
<dbReference type="PANTHER" id="PTHR19848">
    <property type="entry name" value="WD40 REPEAT PROTEIN"/>
    <property type="match status" value="1"/>
</dbReference>
<dbReference type="InterPro" id="IPR049052">
    <property type="entry name" value="nSTAND1"/>
</dbReference>
<dbReference type="InterPro" id="IPR036322">
    <property type="entry name" value="WD40_repeat_dom_sf"/>
</dbReference>
<evidence type="ECO:0000256" key="3">
    <source>
        <dbReference type="PROSITE-ProRule" id="PRU00221"/>
    </source>
</evidence>
<protein>
    <recommendedName>
        <fullName evidence="6">Novel STAND NTPase 1 domain-containing protein</fullName>
    </recommendedName>
</protein>
<comment type="caution">
    <text evidence="7">The sequence shown here is derived from an EMBL/GenBank/DDBJ whole genome shotgun (WGS) entry which is preliminary data.</text>
</comment>
<keyword evidence="5" id="KW-0812">Transmembrane</keyword>
<proteinExistence type="predicted"/>
<evidence type="ECO:0000313" key="7">
    <source>
        <dbReference type="EMBL" id="MBT1703453.1"/>
    </source>
</evidence>
<name>A0ABS5VPU3_9BACT</name>
<keyword evidence="5" id="KW-0472">Membrane</keyword>
<evidence type="ECO:0000313" key="8">
    <source>
        <dbReference type="Proteomes" id="UP000772618"/>
    </source>
</evidence>
<accession>A0ABS5VPU3</accession>
<keyword evidence="1 3" id="KW-0853">WD repeat</keyword>
<evidence type="ECO:0000256" key="5">
    <source>
        <dbReference type="SAM" id="Phobius"/>
    </source>
</evidence>
<keyword evidence="2" id="KW-0677">Repeat</keyword>
<dbReference type="InterPro" id="IPR027417">
    <property type="entry name" value="P-loop_NTPase"/>
</dbReference>
<evidence type="ECO:0000256" key="2">
    <source>
        <dbReference type="ARBA" id="ARBA00022737"/>
    </source>
</evidence>
<dbReference type="SUPFAM" id="SSF52540">
    <property type="entry name" value="P-loop containing nucleoside triphosphate hydrolases"/>
    <property type="match status" value="1"/>
</dbReference>
<keyword evidence="5" id="KW-1133">Transmembrane helix</keyword>
<reference evidence="7 8" key="1">
    <citation type="submission" date="2021-05" db="EMBL/GenBank/DDBJ databases">
        <title>A Polyphasic approach of four new species of the genus Ohtaekwangia: Ohtaekwangia histidinii sp. nov., Ohtaekwangia cretensis sp. nov., Ohtaekwangia indiensis sp. nov., Ohtaekwangia reichenbachii sp. nov. from diverse environment.</title>
        <authorList>
            <person name="Octaviana S."/>
        </authorList>
    </citation>
    <scope>NUCLEOTIDE SEQUENCE [LARGE SCALE GENOMIC DNA]</scope>
    <source>
        <strain evidence="7 8">PWU20</strain>
    </source>
</reference>
<dbReference type="Gene3D" id="2.130.10.10">
    <property type="entry name" value="YVTN repeat-like/Quinoprotein amine dehydrogenase"/>
    <property type="match status" value="2"/>
</dbReference>